<accession>A0A6N6MY27</accession>
<feature type="signal peptide" evidence="1">
    <location>
        <begin position="1"/>
        <end position="25"/>
    </location>
</feature>
<organism evidence="2 3">
    <name type="scientific">Pseudodesulfovibrio senegalensis</name>
    <dbReference type="NCBI Taxonomy" id="1721087"/>
    <lineage>
        <taxon>Bacteria</taxon>
        <taxon>Pseudomonadati</taxon>
        <taxon>Thermodesulfobacteriota</taxon>
        <taxon>Desulfovibrionia</taxon>
        <taxon>Desulfovibrionales</taxon>
        <taxon>Desulfovibrionaceae</taxon>
    </lineage>
</organism>
<reference evidence="2 3" key="1">
    <citation type="journal article" date="2017" name="Int. J. Syst. Evol. Microbiol.">
        <title>Desulfovibrio senegalensis sp. nov., a mesophilic sulfate reducer isolated from marine sediment.</title>
        <authorList>
            <person name="Thioye A."/>
            <person name="Gam Z.B.A."/>
            <person name="Mbengue M."/>
            <person name="Cayol J.L."/>
            <person name="Joseph-Bartoli M."/>
            <person name="Toure-Kane C."/>
            <person name="Labat M."/>
        </authorList>
    </citation>
    <scope>NUCLEOTIDE SEQUENCE [LARGE SCALE GENOMIC DNA]</scope>
    <source>
        <strain evidence="2 3">DSM 101509</strain>
    </source>
</reference>
<evidence type="ECO:0000313" key="3">
    <source>
        <dbReference type="Proteomes" id="UP000438699"/>
    </source>
</evidence>
<proteinExistence type="predicted"/>
<protein>
    <submittedName>
        <fullName evidence="2">YtxH domain-containing protein</fullName>
    </submittedName>
</protein>
<dbReference type="Proteomes" id="UP000438699">
    <property type="component" value="Unassembled WGS sequence"/>
</dbReference>
<dbReference type="Gene3D" id="1.20.120.20">
    <property type="entry name" value="Apolipoprotein"/>
    <property type="match status" value="1"/>
</dbReference>
<gene>
    <name evidence="2" type="ORF">F8A88_14505</name>
</gene>
<sequence>MKKYVILACTLFLLFGATACSDEHAAEKAGKKIDQTVQQAKDGGKSALDKFNEDANESFKNVKEKVNEAADDVGEGLKEAKDVVVDKVKDMSK</sequence>
<dbReference type="EMBL" id="WAIE01000008">
    <property type="protein sequence ID" value="KAB1439114.1"/>
    <property type="molecule type" value="Genomic_DNA"/>
</dbReference>
<evidence type="ECO:0000313" key="2">
    <source>
        <dbReference type="EMBL" id="KAB1439114.1"/>
    </source>
</evidence>
<keyword evidence="1" id="KW-0732">Signal</keyword>
<evidence type="ECO:0000256" key="1">
    <source>
        <dbReference type="SAM" id="SignalP"/>
    </source>
</evidence>
<dbReference type="RefSeq" id="WP_151151899.1">
    <property type="nucleotide sequence ID" value="NZ_WAIE01000008.1"/>
</dbReference>
<comment type="caution">
    <text evidence="2">The sequence shown here is derived from an EMBL/GenBank/DDBJ whole genome shotgun (WGS) entry which is preliminary data.</text>
</comment>
<feature type="chain" id="PRO_5026939603" evidence="1">
    <location>
        <begin position="26"/>
        <end position="93"/>
    </location>
</feature>
<dbReference type="SUPFAM" id="SSF58113">
    <property type="entry name" value="Apolipoprotein A-I"/>
    <property type="match status" value="1"/>
</dbReference>
<dbReference type="AlphaFoldDB" id="A0A6N6MY27"/>
<dbReference type="PROSITE" id="PS51257">
    <property type="entry name" value="PROKAR_LIPOPROTEIN"/>
    <property type="match status" value="1"/>
</dbReference>
<dbReference type="OrthoDB" id="5461124at2"/>
<keyword evidence="3" id="KW-1185">Reference proteome</keyword>
<name>A0A6N6MY27_9BACT</name>